<name>A0A1L7CDP4_9CORY</name>
<dbReference type="STRING" id="1431546.CAQU_01510"/>
<dbReference type="Gene3D" id="1.10.150.430">
    <property type="entry name" value="DUF3349, helical bundle"/>
    <property type="match status" value="1"/>
</dbReference>
<evidence type="ECO:0000313" key="2">
    <source>
        <dbReference type="Proteomes" id="UP000185478"/>
    </source>
</evidence>
<accession>A0A1L7CDP4</accession>
<dbReference type="OrthoDB" id="4350726at2"/>
<dbReference type="Proteomes" id="UP000185478">
    <property type="component" value="Chromosome"/>
</dbReference>
<keyword evidence="2" id="KW-1185">Reference proteome</keyword>
<dbReference type="Pfam" id="PF11829">
    <property type="entry name" value="DUF3349"/>
    <property type="match status" value="1"/>
</dbReference>
<evidence type="ECO:0000313" key="1">
    <source>
        <dbReference type="EMBL" id="APT83965.1"/>
    </source>
</evidence>
<protein>
    <recommendedName>
        <fullName evidence="3">DUF3349 domain-containing protein</fullName>
    </recommendedName>
</protein>
<dbReference type="AlphaFoldDB" id="A0A1L7CDP4"/>
<evidence type="ECO:0008006" key="3">
    <source>
        <dbReference type="Google" id="ProtNLM"/>
    </source>
</evidence>
<proteinExistence type="predicted"/>
<sequence length="101" mass="11478">MSDKNVIARFLDWLREGYPQGVPEADACAITYVLKRHLNDEDLRAISKAIIEDRGLSQAAEASDEEIREFIEKFEMQTPEEADIERIHAILAEKFSAPDAD</sequence>
<dbReference type="EMBL" id="CP009245">
    <property type="protein sequence ID" value="APT83965.1"/>
    <property type="molecule type" value="Genomic_DNA"/>
</dbReference>
<dbReference type="InterPro" id="IPR044918">
    <property type="entry name" value="DUF3349_helical"/>
</dbReference>
<organism evidence="1 2">
    <name type="scientific">Corynebacterium aquilae DSM 44791</name>
    <dbReference type="NCBI Taxonomy" id="1431546"/>
    <lineage>
        <taxon>Bacteria</taxon>
        <taxon>Bacillati</taxon>
        <taxon>Actinomycetota</taxon>
        <taxon>Actinomycetes</taxon>
        <taxon>Mycobacteriales</taxon>
        <taxon>Corynebacteriaceae</taxon>
        <taxon>Corynebacterium</taxon>
    </lineage>
</organism>
<gene>
    <name evidence="1" type="ORF">CAQU_01510</name>
</gene>
<dbReference type="InterPro" id="IPR021784">
    <property type="entry name" value="DUF3349"/>
</dbReference>
<dbReference type="KEGG" id="caqu:CAQU_01510"/>
<dbReference type="RefSeq" id="WP_075724603.1">
    <property type="nucleotide sequence ID" value="NZ_CP009245.1"/>
</dbReference>
<reference evidence="1 2" key="1">
    <citation type="submission" date="2014-08" db="EMBL/GenBank/DDBJ databases">
        <title>Complete genome sequence of Corynebacterium aquilae S-613T(T) (=DSM 44791(T)), isolated from the choana of a healthy golden eagle.</title>
        <authorList>
            <person name="Ruckert C."/>
            <person name="Albersmeier A."/>
            <person name="Winkler A."/>
            <person name="Kalinowski J."/>
        </authorList>
    </citation>
    <scope>NUCLEOTIDE SEQUENCE [LARGE SCALE GENOMIC DNA]</scope>
    <source>
        <strain evidence="1 2">S-613</strain>
    </source>
</reference>